<reference evidence="3" key="1">
    <citation type="submission" date="2024-05" db="EMBL/GenBank/DDBJ databases">
        <title>Planctomycetes of the genus Singulisphaera possess chitinolytic capabilities.</title>
        <authorList>
            <person name="Ivanova A."/>
        </authorList>
    </citation>
    <scope>NUCLEOTIDE SEQUENCE</scope>
    <source>
        <strain evidence="3">Ch08T</strain>
    </source>
</reference>
<dbReference type="PANTHER" id="PTHR43861">
    <property type="entry name" value="TRANS-ACONITATE 2-METHYLTRANSFERASE-RELATED"/>
    <property type="match status" value="1"/>
</dbReference>
<dbReference type="InterPro" id="IPR029063">
    <property type="entry name" value="SAM-dependent_MTases_sf"/>
</dbReference>
<keyword evidence="1 3" id="KW-0808">Transferase</keyword>
<dbReference type="CDD" id="cd02440">
    <property type="entry name" value="AdoMet_MTases"/>
    <property type="match status" value="1"/>
</dbReference>
<keyword evidence="3" id="KW-0489">Methyltransferase</keyword>
<dbReference type="AlphaFoldDB" id="A0AAU7CPN6"/>
<dbReference type="InterPro" id="IPR041698">
    <property type="entry name" value="Methyltransf_25"/>
</dbReference>
<dbReference type="Pfam" id="PF13649">
    <property type="entry name" value="Methyltransf_25"/>
    <property type="match status" value="1"/>
</dbReference>
<dbReference type="Gene3D" id="3.40.50.150">
    <property type="entry name" value="Vaccinia Virus protein VP39"/>
    <property type="match status" value="1"/>
</dbReference>
<accession>A0AAU7CPN6</accession>
<sequence length="232" mass="25717">MDREELQAVFDQKCASGYDQQWSKIAPLREALHLLVGAVLSDLRDDARILCVGAGTGPELIYLAERFPGWRFVAVEPSAPMLDVCRRKAEERGIAARCEFHEGYLESLPPGEEFDAATSLLVSQFLLDREARTGFFRGIADRLRLGGFLVNADLSSDTSPAAYQSLRGIWYRMMQAGELTPEAIEKMRAAHDRDVALLPPEVVGGIISAGGFDSPVQFLQTGLIRAWYARRV</sequence>
<proteinExistence type="predicted"/>
<organism evidence="3">
    <name type="scientific">Singulisphaera sp. Ch08</name>
    <dbReference type="NCBI Taxonomy" id="3120278"/>
    <lineage>
        <taxon>Bacteria</taxon>
        <taxon>Pseudomonadati</taxon>
        <taxon>Planctomycetota</taxon>
        <taxon>Planctomycetia</taxon>
        <taxon>Isosphaerales</taxon>
        <taxon>Isosphaeraceae</taxon>
        <taxon>Singulisphaera</taxon>
    </lineage>
</organism>
<feature type="domain" description="Methyltransferase" evidence="2">
    <location>
        <begin position="49"/>
        <end position="147"/>
    </location>
</feature>
<dbReference type="GO" id="GO:0008168">
    <property type="term" value="F:methyltransferase activity"/>
    <property type="evidence" value="ECO:0007669"/>
    <property type="project" value="UniProtKB-KW"/>
</dbReference>
<evidence type="ECO:0000259" key="2">
    <source>
        <dbReference type="Pfam" id="PF13649"/>
    </source>
</evidence>
<evidence type="ECO:0000256" key="1">
    <source>
        <dbReference type="ARBA" id="ARBA00022679"/>
    </source>
</evidence>
<protein>
    <submittedName>
        <fullName evidence="3">Class I SAM-dependent methyltransferase</fullName>
        <ecNumber evidence="3">2.1.1.-</ecNumber>
    </submittedName>
</protein>
<dbReference type="EMBL" id="CP155447">
    <property type="protein sequence ID" value="XBH06571.1"/>
    <property type="molecule type" value="Genomic_DNA"/>
</dbReference>
<name>A0AAU7CPN6_9BACT</name>
<dbReference type="GO" id="GO:0032259">
    <property type="term" value="P:methylation"/>
    <property type="evidence" value="ECO:0007669"/>
    <property type="project" value="UniProtKB-KW"/>
</dbReference>
<gene>
    <name evidence="3" type="ORF">V5E97_11180</name>
</gene>
<evidence type="ECO:0000313" key="3">
    <source>
        <dbReference type="EMBL" id="XBH06571.1"/>
    </source>
</evidence>
<dbReference type="SUPFAM" id="SSF53335">
    <property type="entry name" value="S-adenosyl-L-methionine-dependent methyltransferases"/>
    <property type="match status" value="1"/>
</dbReference>
<dbReference type="EC" id="2.1.1.-" evidence="3"/>
<dbReference type="RefSeq" id="WP_406699422.1">
    <property type="nucleotide sequence ID" value="NZ_CP155447.1"/>
</dbReference>